<accession>A0AAJ7E079</accession>
<reference evidence="2" key="1">
    <citation type="submission" date="2025-08" db="UniProtKB">
        <authorList>
            <consortium name="RefSeq"/>
        </authorList>
    </citation>
    <scope>IDENTIFICATION</scope>
</reference>
<sequence>MRAVDANIRFLDLKEEDAQGTRPNLYHDELPRPPDPPRLFRLAIDSIATVSAFVIATGPRTPAPRVVAARLLANTTLNELMSCSQSPPPPLVRCSSKAIVNSH</sequence>
<organism evidence="1 2">
    <name type="scientific">Ceratosolen solmsi marchali</name>
    <dbReference type="NCBI Taxonomy" id="326594"/>
    <lineage>
        <taxon>Eukaryota</taxon>
        <taxon>Metazoa</taxon>
        <taxon>Ecdysozoa</taxon>
        <taxon>Arthropoda</taxon>
        <taxon>Hexapoda</taxon>
        <taxon>Insecta</taxon>
        <taxon>Pterygota</taxon>
        <taxon>Neoptera</taxon>
        <taxon>Endopterygota</taxon>
        <taxon>Hymenoptera</taxon>
        <taxon>Apocrita</taxon>
        <taxon>Proctotrupomorpha</taxon>
        <taxon>Chalcidoidea</taxon>
        <taxon>Agaonidae</taxon>
        <taxon>Agaoninae</taxon>
        <taxon>Ceratosolen</taxon>
    </lineage>
</organism>
<evidence type="ECO:0000313" key="2">
    <source>
        <dbReference type="RefSeq" id="XP_011502873.1"/>
    </source>
</evidence>
<dbReference type="AlphaFoldDB" id="A0AAJ7E079"/>
<proteinExistence type="predicted"/>
<dbReference type="RefSeq" id="XP_011502873.1">
    <property type="nucleotide sequence ID" value="XM_011504571.1"/>
</dbReference>
<keyword evidence="1" id="KW-1185">Reference proteome</keyword>
<dbReference type="GeneID" id="105366213"/>
<dbReference type="Proteomes" id="UP000695007">
    <property type="component" value="Unplaced"/>
</dbReference>
<name>A0AAJ7E079_9HYME</name>
<gene>
    <name evidence="2" type="primary">LOC105366213</name>
</gene>
<protein>
    <submittedName>
        <fullName evidence="2">Uncharacterized protein LOC105366213</fullName>
    </submittedName>
</protein>
<evidence type="ECO:0000313" key="1">
    <source>
        <dbReference type="Proteomes" id="UP000695007"/>
    </source>
</evidence>
<dbReference type="KEGG" id="csol:105366213"/>